<feature type="region of interest" description="Disordered" evidence="2">
    <location>
        <begin position="82"/>
        <end position="110"/>
    </location>
</feature>
<dbReference type="SMART" id="SM00181">
    <property type="entry name" value="EGF"/>
    <property type="match status" value="2"/>
</dbReference>
<evidence type="ECO:0000256" key="1">
    <source>
        <dbReference type="PROSITE-ProRule" id="PRU00076"/>
    </source>
</evidence>
<accession>A0ABM0ZUR3</accession>
<dbReference type="RefSeq" id="XP_012934862.1">
    <property type="nucleotide sequence ID" value="XM_013079408.1"/>
</dbReference>
<evidence type="ECO:0000313" key="4">
    <source>
        <dbReference type="Proteomes" id="UP000694888"/>
    </source>
</evidence>
<dbReference type="InterPro" id="IPR000742">
    <property type="entry name" value="EGF"/>
</dbReference>
<evidence type="ECO:0000259" key="3">
    <source>
        <dbReference type="PROSITE" id="PS50026"/>
    </source>
</evidence>
<keyword evidence="1" id="KW-1015">Disulfide bond</keyword>
<dbReference type="PANTHER" id="PTHR24044:SF420">
    <property type="entry name" value="DELTA AND NOTCH-LIKE EPIDERMAL GROWTH FACTOR-RELATED RECEPTOR ISOFORM X1"/>
    <property type="match status" value="1"/>
</dbReference>
<comment type="caution">
    <text evidence="1">Lacks conserved residue(s) required for the propagation of feature annotation.</text>
</comment>
<dbReference type="PROSITE" id="PS50026">
    <property type="entry name" value="EGF_3"/>
    <property type="match status" value="1"/>
</dbReference>
<protein>
    <submittedName>
        <fullName evidence="5">Uncharacterized protein LOC106011071</fullName>
    </submittedName>
</protein>
<keyword evidence="4" id="KW-1185">Reference proteome</keyword>
<gene>
    <name evidence="5" type="primary">LOC106011071</name>
</gene>
<feature type="compositionally biased region" description="Low complexity" evidence="2">
    <location>
        <begin position="549"/>
        <end position="565"/>
    </location>
</feature>
<dbReference type="PROSITE" id="PS00022">
    <property type="entry name" value="EGF_1"/>
    <property type="match status" value="2"/>
</dbReference>
<feature type="disulfide bond" evidence="1">
    <location>
        <begin position="756"/>
        <end position="766"/>
    </location>
</feature>
<keyword evidence="1" id="KW-0245">EGF-like domain</keyword>
<feature type="region of interest" description="Disordered" evidence="2">
    <location>
        <begin position="486"/>
        <end position="570"/>
    </location>
</feature>
<feature type="domain" description="EGF-like" evidence="3">
    <location>
        <begin position="752"/>
        <end position="787"/>
    </location>
</feature>
<feature type="compositionally biased region" description="Low complexity" evidence="2">
    <location>
        <begin position="354"/>
        <end position="364"/>
    </location>
</feature>
<dbReference type="GeneID" id="106011071"/>
<dbReference type="PANTHER" id="PTHR24044">
    <property type="entry name" value="NOTCH LIGAND FAMILY MEMBER"/>
    <property type="match status" value="1"/>
</dbReference>
<evidence type="ECO:0000313" key="5">
    <source>
        <dbReference type="RefSeq" id="XP_012934862.1"/>
    </source>
</evidence>
<evidence type="ECO:0000256" key="2">
    <source>
        <dbReference type="SAM" id="MobiDB-lite"/>
    </source>
</evidence>
<feature type="region of interest" description="Disordered" evidence="2">
    <location>
        <begin position="439"/>
        <end position="464"/>
    </location>
</feature>
<feature type="compositionally biased region" description="Low complexity" evidence="2">
    <location>
        <begin position="93"/>
        <end position="108"/>
    </location>
</feature>
<reference evidence="5" key="1">
    <citation type="submission" date="2025-08" db="UniProtKB">
        <authorList>
            <consortium name="RefSeq"/>
        </authorList>
    </citation>
    <scope>IDENTIFICATION</scope>
</reference>
<feature type="disulfide bond" evidence="1">
    <location>
        <begin position="777"/>
        <end position="786"/>
    </location>
</feature>
<feature type="region of interest" description="Disordered" evidence="2">
    <location>
        <begin position="146"/>
        <end position="174"/>
    </location>
</feature>
<dbReference type="Proteomes" id="UP000694888">
    <property type="component" value="Unplaced"/>
</dbReference>
<sequence>MPETSQNMFHPSLYPGKVVNNIVNKQVIIYAILMITTANGQMNDFYRDLQSLFSSSVLDFTTPEPKIFKDPYSFKTSEQQHNLFDGKNGKGLGSSKPTSSSGSETGPSFMDVNSWSSIPTEFFGSAPDAPESRHNAIHQVSSFLGGTHNYTDTNNNGEISVPEPQNEELAPADGQGAGEVFLPLADHSPGSTFVDNPHVLYDWSAPPVSKDTFQYPDEPQPPVQLFSNGESMAKAILEGKVQRWSWNYSMTTFGGEMGDQGVGEKYYGSMTCCQRLPYICGVDGMCVLDKAQCQEFCVCALNPTAPHCLKTIPRIVRTMRMLERKILAKIAKRLNISYTTIALPLPEIFSTTTPARPTTVRPVPQSITIPPPKRRKPARNLSRVASRPSVARTQFWSLFKHATARPSTTTAPADTTEHTTEPIPTAEVPVPVTTDTTVGENSWGEQTAGDLQKKNPHQASVSASTITTETIKQPLVFTRTSKAKTTVLPTTSRTPESTSSSSENTFISSTDSSHRFSPSTTAKTTDRSSTETTISPSTASLKRTRRIGSTNATNPTVQTTTSVNPKTTSATRLLSTNTVQPRILLSTTITNTRRDRQDMTGSTSTQFALNSETFVPSTSPTDIPGKDTSTTVLPTSLASTTEATALTSNSTPQNVARTTALPFTFSNRNRAASTSPNLVDQGKEMELFSWFSSNNLFSTLDAPTAPSTSPGDNTTAATRRDEYYPPCADDCQEQGGTCVLGDDFKPQCVKVNQDACDHFRCFNGDCVSTDGLYSCECHQNWTGIFCDEPCSVDCGQHGYCGRVDENNTIGCICHWNYTGPFCKEEKQVVTIRTGMWEYSSSVLRVLLSLD</sequence>
<feature type="region of interest" description="Disordered" evidence="2">
    <location>
        <begin position="354"/>
        <end position="386"/>
    </location>
</feature>
<feature type="compositionally biased region" description="Polar residues" evidence="2">
    <location>
        <begin position="146"/>
        <end position="158"/>
    </location>
</feature>
<proteinExistence type="predicted"/>
<feature type="region of interest" description="Disordered" evidence="2">
    <location>
        <begin position="402"/>
        <end position="421"/>
    </location>
</feature>
<feature type="compositionally biased region" description="Low complexity" evidence="2">
    <location>
        <begin position="490"/>
        <end position="511"/>
    </location>
</feature>
<name>A0ABM0ZUR3_APLCA</name>
<feature type="compositionally biased region" description="Polar residues" evidence="2">
    <location>
        <begin position="530"/>
        <end position="541"/>
    </location>
</feature>
<dbReference type="InterPro" id="IPR050906">
    <property type="entry name" value="Notch_signaling"/>
</dbReference>
<feature type="compositionally biased region" description="Low complexity" evidence="2">
    <location>
        <begin position="404"/>
        <end position="414"/>
    </location>
</feature>
<organism evidence="4 5">
    <name type="scientific">Aplysia californica</name>
    <name type="common">California sea hare</name>
    <dbReference type="NCBI Taxonomy" id="6500"/>
    <lineage>
        <taxon>Eukaryota</taxon>
        <taxon>Metazoa</taxon>
        <taxon>Spiralia</taxon>
        <taxon>Lophotrochozoa</taxon>
        <taxon>Mollusca</taxon>
        <taxon>Gastropoda</taxon>
        <taxon>Heterobranchia</taxon>
        <taxon>Euthyneura</taxon>
        <taxon>Tectipleura</taxon>
        <taxon>Aplysiida</taxon>
        <taxon>Aplysioidea</taxon>
        <taxon>Aplysiidae</taxon>
        <taxon>Aplysia</taxon>
    </lineage>
</organism>